<dbReference type="RefSeq" id="WP_313793384.1">
    <property type="nucleotide sequence ID" value="NZ_CP102453.1"/>
</dbReference>
<evidence type="ECO:0000313" key="2">
    <source>
        <dbReference type="EMBL" id="UUX33881.1"/>
    </source>
</evidence>
<dbReference type="SUPFAM" id="SSF55469">
    <property type="entry name" value="FMN-dependent nitroreductase-like"/>
    <property type="match status" value="1"/>
</dbReference>
<name>A0ABY5P549_9LACT</name>
<protein>
    <submittedName>
        <fullName evidence="2">Nitroreductase family protein</fullName>
    </submittedName>
</protein>
<accession>A0ABY5P549</accession>
<dbReference type="EMBL" id="CP102453">
    <property type="protein sequence ID" value="UUX33881.1"/>
    <property type="molecule type" value="Genomic_DNA"/>
</dbReference>
<evidence type="ECO:0000313" key="3">
    <source>
        <dbReference type="Proteomes" id="UP001315967"/>
    </source>
</evidence>
<proteinExistence type="predicted"/>
<reference evidence="2 3" key="1">
    <citation type="submission" date="2022-08" db="EMBL/GenBank/DDBJ databases">
        <title>Aerococcaceae sp. nov isolated from spoiled eye mask.</title>
        <authorList>
            <person name="Zhou G."/>
            <person name="Xie X.-B."/>
            <person name="Shi Q.-S."/>
            <person name="Wang Y.-S."/>
            <person name="Wen X."/>
            <person name="Peng H."/>
            <person name="Yang X.-J."/>
            <person name="Tao H.-B."/>
            <person name="Huang X.-M."/>
        </authorList>
    </citation>
    <scope>NUCLEOTIDE SEQUENCE [LARGE SCALE GENOMIC DNA]</scope>
    <source>
        <strain evidence="3">DM20194951</strain>
    </source>
</reference>
<keyword evidence="3" id="KW-1185">Reference proteome</keyword>
<sequence length="198" mass="22448">MAEFKEVVKNRRSIYALGNESDYTVEEIVNNIRETQKDVPSAFNSQTSRLVILTGEANDKFWDLIYNVQKDVLDEATWEFMSPIMVGAKNGIGTVLFFEDRDAVAKMPTQGQRTEAYKQNNSANSQYATWLALADMNLGGSLQHFNVGYEQGFDKAVREMFDLPDSYEMIAQLPFGSVAQPAGEKEYMDSEEQVRLIK</sequence>
<evidence type="ECO:0000259" key="1">
    <source>
        <dbReference type="Pfam" id="PF00881"/>
    </source>
</evidence>
<gene>
    <name evidence="2" type="ORF">NRE15_13510</name>
</gene>
<organism evidence="2 3">
    <name type="scientific">Fundicoccus culcitae</name>
    <dbReference type="NCBI Taxonomy" id="2969821"/>
    <lineage>
        <taxon>Bacteria</taxon>
        <taxon>Bacillati</taxon>
        <taxon>Bacillota</taxon>
        <taxon>Bacilli</taxon>
        <taxon>Lactobacillales</taxon>
        <taxon>Aerococcaceae</taxon>
        <taxon>Fundicoccus</taxon>
    </lineage>
</organism>
<dbReference type="PANTHER" id="PTHR43035">
    <property type="entry name" value="FATTY ACID REPRESSION MUTANT PROTEIN 2-RELATED"/>
    <property type="match status" value="1"/>
</dbReference>
<dbReference type="InterPro" id="IPR033877">
    <property type="entry name" value="Frm2/Hbn1"/>
</dbReference>
<dbReference type="Gene3D" id="3.40.109.10">
    <property type="entry name" value="NADH Oxidase"/>
    <property type="match status" value="1"/>
</dbReference>
<dbReference type="Proteomes" id="UP001315967">
    <property type="component" value="Chromosome"/>
</dbReference>
<dbReference type="InterPro" id="IPR000415">
    <property type="entry name" value="Nitroreductase-like"/>
</dbReference>
<feature type="domain" description="Nitroreductase" evidence="1">
    <location>
        <begin position="8"/>
        <end position="176"/>
    </location>
</feature>
<dbReference type="Pfam" id="PF00881">
    <property type="entry name" value="Nitroreductase"/>
    <property type="match status" value="1"/>
</dbReference>
<dbReference type="PANTHER" id="PTHR43035:SF1">
    <property type="entry name" value="FATTY ACID REPRESSION MUTANT PROTEIN 2-RELATED"/>
    <property type="match status" value="1"/>
</dbReference>
<dbReference type="InterPro" id="IPR029479">
    <property type="entry name" value="Nitroreductase"/>
</dbReference>